<sequence length="150" mass="15680">MIALTTIWLAMCLALCGYAWYGVRRLWALPALAVIAAMAIYAPTGTPRYTAPPAGQYTVLGARIDVPDGNGSGAIYVLLDNGNGEPTYYLLPYTTGQANDLQEALDTAGEGGTVKATMNGEGGGMSYDGEAPVTDDSNKAEERPQIEIGG</sequence>
<dbReference type="EMBL" id="JAKREW010000020">
    <property type="protein sequence ID" value="MCG7507042.1"/>
    <property type="molecule type" value="Genomic_DNA"/>
</dbReference>
<dbReference type="RefSeq" id="WP_239367807.1">
    <property type="nucleotide sequence ID" value="NZ_JAKREW010000020.1"/>
</dbReference>
<keyword evidence="2" id="KW-1133">Transmembrane helix</keyword>
<dbReference type="Proteomes" id="UP001201701">
    <property type="component" value="Unassembled WGS sequence"/>
</dbReference>
<gene>
    <name evidence="3" type="ORF">L4923_18600</name>
</gene>
<keyword evidence="2" id="KW-0812">Transmembrane</keyword>
<feature type="region of interest" description="Disordered" evidence="1">
    <location>
        <begin position="119"/>
        <end position="150"/>
    </location>
</feature>
<protein>
    <submittedName>
        <fullName evidence="3">Uncharacterized protein</fullName>
    </submittedName>
</protein>
<keyword evidence="4" id="KW-1185">Reference proteome</keyword>
<reference evidence="3 4" key="1">
    <citation type="submission" date="2022-02" db="EMBL/GenBank/DDBJ databases">
        <title>Draft genome sequence of Mezorhizobium retamae strain IRAMC:0171 isolated from Retama raetam nodules.</title>
        <authorList>
            <person name="Bengaied R."/>
            <person name="Sbissi I."/>
            <person name="Huber K."/>
            <person name="Ghodbane F."/>
            <person name="Nouioui I."/>
            <person name="Tarhouni M."/>
            <person name="Gtari M."/>
        </authorList>
    </citation>
    <scope>NUCLEOTIDE SEQUENCE [LARGE SCALE GENOMIC DNA]</scope>
    <source>
        <strain evidence="3 4">IRAMC:0171</strain>
    </source>
</reference>
<evidence type="ECO:0000313" key="4">
    <source>
        <dbReference type="Proteomes" id="UP001201701"/>
    </source>
</evidence>
<feature type="compositionally biased region" description="Basic and acidic residues" evidence="1">
    <location>
        <begin position="136"/>
        <end position="150"/>
    </location>
</feature>
<keyword evidence="2" id="KW-0472">Membrane</keyword>
<evidence type="ECO:0000313" key="3">
    <source>
        <dbReference type="EMBL" id="MCG7507042.1"/>
    </source>
</evidence>
<name>A0ABS9QI26_9HYPH</name>
<organism evidence="3 4">
    <name type="scientific">Mesorhizobium retamae</name>
    <dbReference type="NCBI Taxonomy" id="2912854"/>
    <lineage>
        <taxon>Bacteria</taxon>
        <taxon>Pseudomonadati</taxon>
        <taxon>Pseudomonadota</taxon>
        <taxon>Alphaproteobacteria</taxon>
        <taxon>Hyphomicrobiales</taxon>
        <taxon>Phyllobacteriaceae</taxon>
        <taxon>Mesorhizobium</taxon>
    </lineage>
</organism>
<comment type="caution">
    <text evidence="3">The sequence shown here is derived from an EMBL/GenBank/DDBJ whole genome shotgun (WGS) entry which is preliminary data.</text>
</comment>
<proteinExistence type="predicted"/>
<accession>A0ABS9QI26</accession>
<feature type="transmembrane region" description="Helical" evidence="2">
    <location>
        <begin position="26"/>
        <end position="44"/>
    </location>
</feature>
<evidence type="ECO:0000256" key="2">
    <source>
        <dbReference type="SAM" id="Phobius"/>
    </source>
</evidence>
<evidence type="ECO:0000256" key="1">
    <source>
        <dbReference type="SAM" id="MobiDB-lite"/>
    </source>
</evidence>